<accession>A0A600U751</accession>
<feature type="non-terminal residue" evidence="2">
    <location>
        <position position="164"/>
    </location>
</feature>
<keyword evidence="1" id="KW-0472">Membrane</keyword>
<feature type="transmembrane region" description="Helical" evidence="1">
    <location>
        <begin position="12"/>
        <end position="31"/>
    </location>
</feature>
<reference evidence="2" key="1">
    <citation type="submission" date="2018-09" db="EMBL/GenBank/DDBJ databases">
        <authorList>
            <consortium name="GenomeTrakr network: Whole genome sequencing for foodborne pathogen traceback"/>
        </authorList>
    </citation>
    <scope>NUCLEOTIDE SEQUENCE</scope>
    <source>
        <strain evidence="2">FSIS21822115</strain>
    </source>
</reference>
<evidence type="ECO:0000256" key="1">
    <source>
        <dbReference type="SAM" id="Phobius"/>
    </source>
</evidence>
<keyword evidence="1" id="KW-0812">Transmembrane</keyword>
<sequence length="164" mass="18404">MRTIKAINNFKVDLFITFFLIALGFYLRTIFVSKMGADLTGVMLLFTQLTAYLNLAELGIGVAAASLLYKPLSEGDYAKIKYLTLLLSTIYRYISFLVLLIGIVIGFGIYFFIDSVNAVSHVFIYWAFFVINTSLTYSYAKHSTLLTANQQYSVVRKIQGGGKI</sequence>
<proteinExistence type="predicted"/>
<dbReference type="AlphaFoldDB" id="A0A600U751"/>
<keyword evidence="1" id="KW-1133">Transmembrane helix</keyword>
<feature type="transmembrane region" description="Helical" evidence="1">
    <location>
        <begin position="51"/>
        <end position="69"/>
    </location>
</feature>
<feature type="transmembrane region" description="Helical" evidence="1">
    <location>
        <begin position="90"/>
        <end position="113"/>
    </location>
</feature>
<name>A0A600U751_SALIN</name>
<evidence type="ECO:0000313" key="2">
    <source>
        <dbReference type="EMBL" id="ECT3917478.1"/>
    </source>
</evidence>
<feature type="transmembrane region" description="Helical" evidence="1">
    <location>
        <begin position="119"/>
        <end position="140"/>
    </location>
</feature>
<comment type="caution">
    <text evidence="2">The sequence shown here is derived from an EMBL/GenBank/DDBJ whole genome shotgun (WGS) entry which is preliminary data.</text>
</comment>
<protein>
    <submittedName>
        <fullName evidence="2">Uncharacterized protein</fullName>
    </submittedName>
</protein>
<organism evidence="2">
    <name type="scientific">Salmonella infantis</name>
    <dbReference type="NCBI Taxonomy" id="595"/>
    <lineage>
        <taxon>Bacteria</taxon>
        <taxon>Pseudomonadati</taxon>
        <taxon>Pseudomonadota</taxon>
        <taxon>Gammaproteobacteria</taxon>
        <taxon>Enterobacterales</taxon>
        <taxon>Enterobacteriaceae</taxon>
        <taxon>Salmonella</taxon>
    </lineage>
</organism>
<gene>
    <name evidence="2" type="ORF">D4Q57_25200</name>
</gene>
<dbReference type="EMBL" id="AAKMPT010000116">
    <property type="protein sequence ID" value="ECT3917478.1"/>
    <property type="molecule type" value="Genomic_DNA"/>
</dbReference>